<dbReference type="SUPFAM" id="SSF58022">
    <property type="entry name" value="XRCC4, C-terminal oligomerization domain"/>
    <property type="match status" value="1"/>
</dbReference>
<protein>
    <submittedName>
        <fullName evidence="3">Uncharacterized protein</fullName>
    </submittedName>
</protein>
<dbReference type="GeneID" id="90035315"/>
<organism evidence="3 4">
    <name type="scientific">Myxozyma melibiosi</name>
    <dbReference type="NCBI Taxonomy" id="54550"/>
    <lineage>
        <taxon>Eukaryota</taxon>
        <taxon>Fungi</taxon>
        <taxon>Dikarya</taxon>
        <taxon>Ascomycota</taxon>
        <taxon>Saccharomycotina</taxon>
        <taxon>Lipomycetes</taxon>
        <taxon>Lipomycetales</taxon>
        <taxon>Lipomycetaceae</taxon>
        <taxon>Myxozyma</taxon>
    </lineage>
</organism>
<gene>
    <name evidence="3" type="ORF">BZA70DRAFT_163310</name>
</gene>
<reference evidence="3 4" key="1">
    <citation type="submission" date="2024-03" db="EMBL/GenBank/DDBJ databases">
        <title>Genome-scale model development and genomic sequencing of the oleaginous clade Lipomyces.</title>
        <authorList>
            <consortium name="Lawrence Berkeley National Laboratory"/>
            <person name="Czajka J.J."/>
            <person name="Han Y."/>
            <person name="Kim J."/>
            <person name="Mondo S.J."/>
            <person name="Hofstad B.A."/>
            <person name="Robles A."/>
            <person name="Haridas S."/>
            <person name="Riley R."/>
            <person name="LaButti K."/>
            <person name="Pangilinan J."/>
            <person name="Andreopoulos W."/>
            <person name="Lipzen A."/>
            <person name="Yan J."/>
            <person name="Wang M."/>
            <person name="Ng V."/>
            <person name="Grigoriev I.V."/>
            <person name="Spatafora J.W."/>
            <person name="Magnuson J.K."/>
            <person name="Baker S.E."/>
            <person name="Pomraning K.R."/>
        </authorList>
    </citation>
    <scope>NUCLEOTIDE SEQUENCE [LARGE SCALE GENOMIC DNA]</scope>
    <source>
        <strain evidence="3 4">Phaff 52-87</strain>
    </source>
</reference>
<evidence type="ECO:0000256" key="2">
    <source>
        <dbReference type="SAM" id="MobiDB-lite"/>
    </source>
</evidence>
<sequence length="398" mass="45579">MSATVSEFVDDSKSFYTPTEVYRGTLNFAEIRSDSESARPTPFIICTRDTNEEITADHFRLRLVGDDGRHCYSATVTSDESTESNQSALSLRRSKTKINDLEWRQLILFLFTRQNHFEDDQMADSYRYPKVYFNASRHKEDGEDYYKISIVHQLDGFTTVLGRLVMFRDDKKEELVDMNRLCAQSIRDNHKQDFLLVKAGTDLEQAKKMITELKAQLSEFIEKKKESEDLLLAKFKILLNEKKRRIAELAAEPELDQMWETMASNQSEPATPEPERPRKRTRKTRGAAGAEEVREPSRKTRGGTRRKTRKRVQSESGSEEEPEQIVTRSSKRIATLFDRKSPDSETTPRASQRHRDVESSPPLTPSEKAKDARGGSAADNGDTASWSESDLVTDKDSE</sequence>
<evidence type="ECO:0000313" key="3">
    <source>
        <dbReference type="EMBL" id="KAK7205568.1"/>
    </source>
</evidence>
<dbReference type="PANTHER" id="PTHR42067:SF1">
    <property type="entry name" value="MITOTIC APPARATUS PROTEIN P62"/>
    <property type="match status" value="1"/>
</dbReference>
<dbReference type="EMBL" id="JBBJBU010000005">
    <property type="protein sequence ID" value="KAK7205568.1"/>
    <property type="molecule type" value="Genomic_DNA"/>
</dbReference>
<feature type="region of interest" description="Disordered" evidence="2">
    <location>
        <begin position="263"/>
        <end position="398"/>
    </location>
</feature>
<feature type="coiled-coil region" evidence="1">
    <location>
        <begin position="196"/>
        <end position="252"/>
    </location>
</feature>
<dbReference type="RefSeq" id="XP_064768601.1">
    <property type="nucleotide sequence ID" value="XM_064909803.1"/>
</dbReference>
<name>A0ABR1F6U5_9ASCO</name>
<dbReference type="Proteomes" id="UP001498771">
    <property type="component" value="Unassembled WGS sequence"/>
</dbReference>
<feature type="compositionally biased region" description="Basic residues" evidence="2">
    <location>
        <begin position="299"/>
        <end position="311"/>
    </location>
</feature>
<evidence type="ECO:0000313" key="4">
    <source>
        <dbReference type="Proteomes" id="UP001498771"/>
    </source>
</evidence>
<proteinExistence type="predicted"/>
<dbReference type="PANTHER" id="PTHR42067">
    <property type="entry name" value="YALI0C15378P"/>
    <property type="match status" value="1"/>
</dbReference>
<evidence type="ECO:0000256" key="1">
    <source>
        <dbReference type="SAM" id="Coils"/>
    </source>
</evidence>
<accession>A0ABR1F6U5</accession>
<keyword evidence="4" id="KW-1185">Reference proteome</keyword>
<keyword evidence="1" id="KW-0175">Coiled coil</keyword>
<comment type="caution">
    <text evidence="3">The sequence shown here is derived from an EMBL/GenBank/DDBJ whole genome shotgun (WGS) entry which is preliminary data.</text>
</comment>